<reference evidence="4" key="2">
    <citation type="journal article" date="2007" name="J. Mol. Biol.">
        <title>Structure-based mechanism of ligand binding for periplasmic solute-binding protein of the Bug family.</title>
        <authorList>
            <person name="Herrou J."/>
            <person name="Bompard C."/>
            <person name="Antoine R."/>
            <person name="Leroy A."/>
            <person name="Rucktooa P."/>
            <person name="Hot D."/>
            <person name="Huvent I."/>
            <person name="Locht C."/>
            <person name="Villeret V."/>
            <person name="Jacob-Dubuisson F."/>
        </authorList>
    </citation>
    <scope>NUCLEOTIDE SEQUENCE</scope>
</reference>
<dbReference type="CDD" id="cd07012">
    <property type="entry name" value="PBP2_Bug_TTT"/>
    <property type="match status" value="1"/>
</dbReference>
<dbReference type="Gene3D" id="3.40.190.150">
    <property type="entry name" value="Bordetella uptake gene, domain 1"/>
    <property type="match status" value="1"/>
</dbReference>
<dbReference type="PANTHER" id="PTHR42928:SF5">
    <property type="entry name" value="BLR1237 PROTEIN"/>
    <property type="match status" value="1"/>
</dbReference>
<dbReference type="PANTHER" id="PTHR42928">
    <property type="entry name" value="TRICARBOXYLATE-BINDING PROTEIN"/>
    <property type="match status" value="1"/>
</dbReference>
<dbReference type="Gene3D" id="3.40.190.10">
    <property type="entry name" value="Periplasmic binding protein-like II"/>
    <property type="match status" value="1"/>
</dbReference>
<proteinExistence type="inferred from homology"/>
<name>A0A8B6X5Q7_9BURK</name>
<dbReference type="OrthoDB" id="8678477at2"/>
<dbReference type="InterPro" id="IPR042100">
    <property type="entry name" value="Bug_dom1"/>
</dbReference>
<accession>A0A8B6X5Q7</accession>
<evidence type="ECO:0000256" key="1">
    <source>
        <dbReference type="ARBA" id="ARBA00006987"/>
    </source>
</evidence>
<dbReference type="SUPFAM" id="SSF53850">
    <property type="entry name" value="Periplasmic binding protein-like II"/>
    <property type="match status" value="1"/>
</dbReference>
<dbReference type="Proteomes" id="UP000675920">
    <property type="component" value="Unplaced"/>
</dbReference>
<protein>
    <submittedName>
        <fullName evidence="4">Bug family tripartite tricarboxylate transporter substrate binding protein</fullName>
    </submittedName>
</protein>
<dbReference type="Pfam" id="PF03401">
    <property type="entry name" value="TctC"/>
    <property type="match status" value="1"/>
</dbReference>
<evidence type="ECO:0000256" key="2">
    <source>
        <dbReference type="SAM" id="SignalP"/>
    </source>
</evidence>
<keyword evidence="2" id="KW-0732">Signal</keyword>
<dbReference type="InterPro" id="IPR005064">
    <property type="entry name" value="BUG"/>
</dbReference>
<sequence length="326" mass="34287">MNAPSRLRRRLLSVAGGAGVLAALPRLARAASYPDHPVSYVVPYPPGATSDNTARIVSQKLAEKLGQPFVIDNRPGAGGGLGTEYAAKARPDGYTLLNATSAMFAVVPQLIKAGYDSFKDFTPLGLIGNSVTVLAVRNDLPVNSVAELIAYSKKHPGTLNYATSGNGSGGHLSVEYLKLKTGLDAEHVPYKGSAAAANDLVAGRVDMFFDPLAAQFARAGKIKALAIAGAKQSELLPGVPPIQTAVPDWEFDNYFFVAAPAGIPDDIRRTLVRAVGEVIADPGVVEKLKALSLVPVAQTPEQIAARIRRDFVVAGDIIRRGKVVAD</sequence>
<feature type="signal peptide" evidence="2">
    <location>
        <begin position="1"/>
        <end position="30"/>
    </location>
</feature>
<dbReference type="InterPro" id="IPR006311">
    <property type="entry name" value="TAT_signal"/>
</dbReference>
<evidence type="ECO:0000313" key="3">
    <source>
        <dbReference type="Proteomes" id="UP000675920"/>
    </source>
</evidence>
<reference evidence="4" key="1">
    <citation type="journal article" date="2003" name="Res. Microbiol.">
        <title>The tripartite tricarboxylate transporter (TTT) family.</title>
        <authorList>
            <person name="Winnen B."/>
            <person name="Hvorup R.N."/>
            <person name="Saier M.H. Jr."/>
        </authorList>
    </citation>
    <scope>NUCLEOTIDE SEQUENCE</scope>
</reference>
<feature type="chain" id="PRO_5034521756" evidence="2">
    <location>
        <begin position="31"/>
        <end position="326"/>
    </location>
</feature>
<reference evidence="4" key="3">
    <citation type="submission" date="2025-08" db="UniProtKB">
        <authorList>
            <consortium name="RefSeq"/>
        </authorList>
    </citation>
    <scope>IDENTIFICATION</scope>
</reference>
<dbReference type="AlphaFoldDB" id="A0A8B6X5Q7"/>
<dbReference type="PIRSF" id="PIRSF017082">
    <property type="entry name" value="YflP"/>
    <property type="match status" value="1"/>
</dbReference>
<keyword evidence="3" id="KW-1185">Reference proteome</keyword>
<dbReference type="RefSeq" id="WP_028311855.1">
    <property type="nucleotide sequence ID" value="NZ_AXWS01000013.1"/>
</dbReference>
<comment type="similarity">
    <text evidence="1">Belongs to the UPF0065 (bug) family.</text>
</comment>
<dbReference type="PROSITE" id="PS51318">
    <property type="entry name" value="TAT"/>
    <property type="match status" value="1"/>
</dbReference>
<evidence type="ECO:0000313" key="4">
    <source>
        <dbReference type="RefSeq" id="WP_028311855.1"/>
    </source>
</evidence>
<organism evidence="3 4">
    <name type="scientific">Derxia gummosa DSM 723</name>
    <dbReference type="NCBI Taxonomy" id="1121388"/>
    <lineage>
        <taxon>Bacteria</taxon>
        <taxon>Pseudomonadati</taxon>
        <taxon>Pseudomonadota</taxon>
        <taxon>Betaproteobacteria</taxon>
        <taxon>Burkholderiales</taxon>
        <taxon>Alcaligenaceae</taxon>
        <taxon>Derxia</taxon>
    </lineage>
</organism>